<dbReference type="InterPro" id="IPR011990">
    <property type="entry name" value="TPR-like_helical_dom_sf"/>
</dbReference>
<keyword evidence="1" id="KW-0677">Repeat</keyword>
<dbReference type="PANTHER" id="PTHR44858:SF1">
    <property type="entry name" value="UDP-N-ACETYLGLUCOSAMINE--PEPTIDE N-ACETYLGLUCOSAMINYLTRANSFERASE SPINDLY-RELATED"/>
    <property type="match status" value="1"/>
</dbReference>
<keyword evidence="5" id="KW-1185">Reference proteome</keyword>
<sequence>MKKKSIILFLALCLALGGCQKKDEGPTRVETGMSEIENQYYDKALENFQAALSEDDEDEKLMAYRGAGMAYMGLGQYDMAAASFEEALKRTTDKMPDTKKDILYYKATAQYKMGDYEAAAASCNEILGIKGEADAYYLRGASYLANQEQDKAKIDFDAAAALAPKDYDLFLNIYMCYEEQKLSANGDEYLQKALAIQGTETKDYYNRGRIYYYLEDYEAAQRELVKPVEEKDAASLLLMGKVYMALSDTAHSKVMYQQYIDAYGETPEAYNGLALAEMSDGNYDAALADIAKGLGLDEEKGKQELYFNEIVAYENKKDFSTAKVKAEAYVQMYPGDEQGKKEYDFLSTR</sequence>
<dbReference type="Gene3D" id="1.25.40.10">
    <property type="entry name" value="Tetratricopeptide repeat domain"/>
    <property type="match status" value="4"/>
</dbReference>
<evidence type="ECO:0000256" key="2">
    <source>
        <dbReference type="ARBA" id="ARBA00022803"/>
    </source>
</evidence>
<keyword evidence="2 3" id="KW-0802">TPR repeat</keyword>
<dbReference type="SUPFAM" id="SSF48452">
    <property type="entry name" value="TPR-like"/>
    <property type="match status" value="2"/>
</dbReference>
<organism evidence="4 5">
    <name type="scientific">Murimonas intestini</name>
    <dbReference type="NCBI Taxonomy" id="1337051"/>
    <lineage>
        <taxon>Bacteria</taxon>
        <taxon>Bacillati</taxon>
        <taxon>Bacillota</taxon>
        <taxon>Clostridia</taxon>
        <taxon>Lachnospirales</taxon>
        <taxon>Lachnospiraceae</taxon>
        <taxon>Murimonas</taxon>
    </lineage>
</organism>
<evidence type="ECO:0000256" key="3">
    <source>
        <dbReference type="PROSITE-ProRule" id="PRU00339"/>
    </source>
</evidence>
<name>A0AB73T371_9FIRM</name>
<feature type="repeat" description="TPR" evidence="3">
    <location>
        <begin position="133"/>
        <end position="166"/>
    </location>
</feature>
<dbReference type="AlphaFoldDB" id="A0AB73T371"/>
<dbReference type="Pfam" id="PF13432">
    <property type="entry name" value="TPR_16"/>
    <property type="match status" value="2"/>
</dbReference>
<reference evidence="4 5" key="1">
    <citation type="submission" date="2018-05" db="EMBL/GenBank/DDBJ databases">
        <authorList>
            <person name="Goeker M."/>
            <person name="Huntemann M."/>
            <person name="Clum A."/>
            <person name="Pillay M."/>
            <person name="Palaniappan K."/>
            <person name="Varghese N."/>
            <person name="Mikhailova N."/>
            <person name="Stamatis D."/>
            <person name="Reddy T."/>
            <person name="Daum C."/>
            <person name="Shapiro N."/>
            <person name="Ivanova N."/>
            <person name="Kyrpides N."/>
            <person name="Woyke T."/>
        </authorList>
    </citation>
    <scope>NUCLEOTIDE SEQUENCE [LARGE SCALE GENOMIC DNA]</scope>
    <source>
        <strain evidence="4 5">DSM 26524</strain>
    </source>
</reference>
<feature type="repeat" description="TPR" evidence="3">
    <location>
        <begin position="61"/>
        <end position="94"/>
    </location>
</feature>
<evidence type="ECO:0000256" key="1">
    <source>
        <dbReference type="ARBA" id="ARBA00022737"/>
    </source>
</evidence>
<dbReference type="Pfam" id="PF13181">
    <property type="entry name" value="TPR_8"/>
    <property type="match status" value="2"/>
</dbReference>
<dbReference type="InterPro" id="IPR050498">
    <property type="entry name" value="Ycf3"/>
</dbReference>
<dbReference type="PANTHER" id="PTHR44858">
    <property type="entry name" value="TETRATRICOPEPTIDE REPEAT PROTEIN 6"/>
    <property type="match status" value="1"/>
</dbReference>
<evidence type="ECO:0000313" key="5">
    <source>
        <dbReference type="Proteomes" id="UP000245412"/>
    </source>
</evidence>
<evidence type="ECO:0000313" key="4">
    <source>
        <dbReference type="EMBL" id="PWJ75038.1"/>
    </source>
</evidence>
<comment type="caution">
    <text evidence="4">The sequence shown here is derived from an EMBL/GenBank/DDBJ whole genome shotgun (WGS) entry which is preliminary data.</text>
</comment>
<dbReference type="PROSITE" id="PS50005">
    <property type="entry name" value="TPR"/>
    <property type="match status" value="2"/>
</dbReference>
<accession>A0AB73T371</accession>
<dbReference type="PROSITE" id="PS51257">
    <property type="entry name" value="PROKAR_LIPOPROTEIN"/>
    <property type="match status" value="1"/>
</dbReference>
<dbReference type="RefSeq" id="WP_187374242.1">
    <property type="nucleotide sequence ID" value="NZ_CABJAT010000004.1"/>
</dbReference>
<dbReference type="SMART" id="SM00028">
    <property type="entry name" value="TPR"/>
    <property type="match status" value="7"/>
</dbReference>
<proteinExistence type="predicted"/>
<dbReference type="Proteomes" id="UP000245412">
    <property type="component" value="Unassembled WGS sequence"/>
</dbReference>
<protein>
    <submittedName>
        <fullName evidence="4">Tfp pilus assembly protein PilF</fullName>
    </submittedName>
</protein>
<dbReference type="InterPro" id="IPR019734">
    <property type="entry name" value="TPR_rpt"/>
</dbReference>
<gene>
    <name evidence="4" type="ORF">C7383_10745</name>
</gene>
<dbReference type="EMBL" id="QGGY01000007">
    <property type="protein sequence ID" value="PWJ75038.1"/>
    <property type="molecule type" value="Genomic_DNA"/>
</dbReference>